<keyword evidence="2" id="KW-1185">Reference proteome</keyword>
<dbReference type="EMBL" id="LGRX02012908">
    <property type="protein sequence ID" value="KAK3266663.1"/>
    <property type="molecule type" value="Genomic_DNA"/>
</dbReference>
<protein>
    <submittedName>
        <fullName evidence="1">Uncharacterized protein</fullName>
    </submittedName>
</protein>
<evidence type="ECO:0000313" key="1">
    <source>
        <dbReference type="EMBL" id="KAK3266663.1"/>
    </source>
</evidence>
<organism evidence="1 2">
    <name type="scientific">Cymbomonas tetramitiformis</name>
    <dbReference type="NCBI Taxonomy" id="36881"/>
    <lineage>
        <taxon>Eukaryota</taxon>
        <taxon>Viridiplantae</taxon>
        <taxon>Chlorophyta</taxon>
        <taxon>Pyramimonadophyceae</taxon>
        <taxon>Pyramimonadales</taxon>
        <taxon>Pyramimonadaceae</taxon>
        <taxon>Cymbomonas</taxon>
    </lineage>
</organism>
<accession>A0AAE0FW00</accession>
<dbReference type="Proteomes" id="UP001190700">
    <property type="component" value="Unassembled WGS sequence"/>
</dbReference>
<feature type="non-terminal residue" evidence="1">
    <location>
        <position position="90"/>
    </location>
</feature>
<comment type="caution">
    <text evidence="1">The sequence shown here is derived from an EMBL/GenBank/DDBJ whole genome shotgun (WGS) entry which is preliminary data.</text>
</comment>
<name>A0AAE0FW00_9CHLO</name>
<reference evidence="1 2" key="1">
    <citation type="journal article" date="2015" name="Genome Biol. Evol.">
        <title>Comparative Genomics of a Bacterivorous Green Alga Reveals Evolutionary Causalities and Consequences of Phago-Mixotrophic Mode of Nutrition.</title>
        <authorList>
            <person name="Burns J.A."/>
            <person name="Paasch A."/>
            <person name="Narechania A."/>
            <person name="Kim E."/>
        </authorList>
    </citation>
    <scope>NUCLEOTIDE SEQUENCE [LARGE SCALE GENOMIC DNA]</scope>
    <source>
        <strain evidence="1 2">PLY_AMNH</strain>
    </source>
</reference>
<evidence type="ECO:0000313" key="2">
    <source>
        <dbReference type="Proteomes" id="UP001190700"/>
    </source>
</evidence>
<dbReference type="AlphaFoldDB" id="A0AAE0FW00"/>
<sequence length="90" mass="9730">MENSPPPRSPDSWLGDLAAALNTSFDFEWPSDFSLPEIDVSATESDRNSVDGVARAGLVDYSSSDDESPEKKPAEASLVHSVLLGFEEED</sequence>
<gene>
    <name evidence="1" type="ORF">CYMTET_24729</name>
</gene>
<proteinExistence type="predicted"/>